<keyword evidence="2" id="KW-1185">Reference proteome</keyword>
<name>A0A4R8LR33_9BACL</name>
<sequence>MADRKTWVLGTAMLAVIAGSAVVPVTQASVIHKSSIMEQRAIVLNGQSTLAKPYTFSQNGMVYMPLWYVMSALQQMGFVSTWKQGVWNVTVPVSIPVDTSPDTESAGNVAIAINGTVVQRLQGVAAADPASGKQAMFFPVANIEQLLARLGIGATWDGTTLSLDTSALPTALPADQVGVWSLLVAVDQAFGVSPDTSGSSSYTDLSTNSPAWGYVHASMEKGIYQPISASAAGVFAPLTPATAVQILWHAYGMNASDAAYQPGGAPAAWASAVGLMPASWQSTNFLTPQELATLVSNLHNTLQGFVETAKNTWQICYPIADEAVASFTGDSRGGQPFFSSDASIQSAVEQTYQFFDSLRVVKQGNQYVLVVPTPPTGTGFGYITTFGNVTYEISGQSKWTNTFALDTRNLQWPKGHTLWVQIPSSGLTVTWNLMLPQLSGTVVLGEIQLSASTQGPQVQRININSTTAS</sequence>
<reference evidence="1 2" key="1">
    <citation type="submission" date="2019-03" db="EMBL/GenBank/DDBJ databases">
        <title>Genomic Encyclopedia of Type Strains, Phase IV (KMG-IV): sequencing the most valuable type-strain genomes for metagenomic binning, comparative biology and taxonomic classification.</title>
        <authorList>
            <person name="Goeker M."/>
        </authorList>
    </citation>
    <scope>NUCLEOTIDE SEQUENCE [LARGE SCALE GENOMIC DNA]</scope>
    <source>
        <strain evidence="1 2">DSM 17974</strain>
    </source>
</reference>
<dbReference type="RefSeq" id="WP_134158770.1">
    <property type="nucleotide sequence ID" value="NZ_SORF01000003.1"/>
</dbReference>
<evidence type="ECO:0000313" key="2">
    <source>
        <dbReference type="Proteomes" id="UP000294581"/>
    </source>
</evidence>
<dbReference type="EMBL" id="SORF01000003">
    <property type="protein sequence ID" value="TDY50029.1"/>
    <property type="molecule type" value="Genomic_DNA"/>
</dbReference>
<accession>A0A4R8LR33</accession>
<dbReference type="Proteomes" id="UP000294581">
    <property type="component" value="Unassembled WGS sequence"/>
</dbReference>
<dbReference type="OrthoDB" id="2370359at2"/>
<comment type="caution">
    <text evidence="1">The sequence shown here is derived from an EMBL/GenBank/DDBJ whole genome shotgun (WGS) entry which is preliminary data.</text>
</comment>
<gene>
    <name evidence="1" type="ORF">C7445_10372</name>
</gene>
<dbReference type="AlphaFoldDB" id="A0A4R8LR33"/>
<protein>
    <submittedName>
        <fullName evidence="1">Uncharacterized protein</fullName>
    </submittedName>
</protein>
<organism evidence="1 2">
    <name type="scientific">Alicyclobacillus sacchari</name>
    <dbReference type="NCBI Taxonomy" id="392010"/>
    <lineage>
        <taxon>Bacteria</taxon>
        <taxon>Bacillati</taxon>
        <taxon>Bacillota</taxon>
        <taxon>Bacilli</taxon>
        <taxon>Bacillales</taxon>
        <taxon>Alicyclobacillaceae</taxon>
        <taxon>Alicyclobacillus</taxon>
    </lineage>
</organism>
<evidence type="ECO:0000313" key="1">
    <source>
        <dbReference type="EMBL" id="TDY50029.1"/>
    </source>
</evidence>
<proteinExistence type="predicted"/>